<feature type="region of interest" description="Disordered" evidence="6">
    <location>
        <begin position="32"/>
        <end position="54"/>
    </location>
</feature>
<feature type="compositionally biased region" description="Low complexity" evidence="6">
    <location>
        <begin position="149"/>
        <end position="164"/>
    </location>
</feature>
<accession>A0A7E4UYH5</accession>
<evidence type="ECO:0000256" key="5">
    <source>
        <dbReference type="PROSITE-ProRule" id="PRU00070"/>
    </source>
</evidence>
<feature type="compositionally biased region" description="Polar residues" evidence="6">
    <location>
        <begin position="615"/>
        <end position="645"/>
    </location>
</feature>
<keyword evidence="1 5" id="KW-0479">Metal-binding</keyword>
<dbReference type="GO" id="GO:0043565">
    <property type="term" value="F:sequence-specific DNA binding"/>
    <property type="evidence" value="ECO:0007669"/>
    <property type="project" value="InterPro"/>
</dbReference>
<feature type="compositionally biased region" description="Polar residues" evidence="6">
    <location>
        <begin position="165"/>
        <end position="204"/>
    </location>
</feature>
<dbReference type="InterPro" id="IPR001275">
    <property type="entry name" value="DM_DNA-bd"/>
</dbReference>
<feature type="domain" description="DM" evidence="7">
    <location>
        <begin position="62"/>
        <end position="105"/>
    </location>
</feature>
<dbReference type="Gene3D" id="4.10.1040.10">
    <property type="entry name" value="DM DNA-binding domain"/>
    <property type="match status" value="1"/>
</dbReference>
<feature type="region of interest" description="Disordered" evidence="6">
    <location>
        <begin position="311"/>
        <end position="331"/>
    </location>
</feature>
<comment type="subcellular location">
    <subcellularLocation>
        <location evidence="5">Nucleus</location>
    </subcellularLocation>
</comment>
<feature type="region of interest" description="Disordered" evidence="6">
    <location>
        <begin position="699"/>
        <end position="742"/>
    </location>
</feature>
<reference evidence="8" key="1">
    <citation type="journal article" date="2013" name="Genetics">
        <title>The draft genome and transcriptome of Panagrellus redivivus are shaped by the harsh demands of a free-living lifestyle.</title>
        <authorList>
            <person name="Srinivasan J."/>
            <person name="Dillman A.R."/>
            <person name="Macchietto M.G."/>
            <person name="Heikkinen L."/>
            <person name="Lakso M."/>
            <person name="Fracchia K.M."/>
            <person name="Antoshechkin I."/>
            <person name="Mortazavi A."/>
            <person name="Wong G."/>
            <person name="Sternberg P.W."/>
        </authorList>
    </citation>
    <scope>NUCLEOTIDE SEQUENCE [LARGE SCALE GENOMIC DNA]</scope>
    <source>
        <strain evidence="8">MT8872</strain>
    </source>
</reference>
<evidence type="ECO:0000313" key="8">
    <source>
        <dbReference type="Proteomes" id="UP000492821"/>
    </source>
</evidence>
<dbReference type="Pfam" id="PF00751">
    <property type="entry name" value="DM"/>
    <property type="match status" value="1"/>
</dbReference>
<dbReference type="GO" id="GO:0006355">
    <property type="term" value="P:regulation of DNA-templated transcription"/>
    <property type="evidence" value="ECO:0007669"/>
    <property type="project" value="InterPro"/>
</dbReference>
<feature type="DNA-binding region" description="DM" evidence="5">
    <location>
        <begin position="62"/>
        <end position="105"/>
    </location>
</feature>
<proteinExistence type="predicted"/>
<keyword evidence="3 5" id="KW-0238">DNA-binding</keyword>
<dbReference type="PROSITE" id="PS40000">
    <property type="entry name" value="DM_1"/>
    <property type="match status" value="1"/>
</dbReference>
<evidence type="ECO:0000256" key="6">
    <source>
        <dbReference type="SAM" id="MobiDB-lite"/>
    </source>
</evidence>
<dbReference type="SUPFAM" id="SSF82927">
    <property type="entry name" value="Cysteine-rich DNA binding domain, (DM domain)"/>
    <property type="match status" value="1"/>
</dbReference>
<evidence type="ECO:0000256" key="4">
    <source>
        <dbReference type="ARBA" id="ARBA00023242"/>
    </source>
</evidence>
<evidence type="ECO:0000259" key="7">
    <source>
        <dbReference type="PROSITE" id="PS50809"/>
    </source>
</evidence>
<protein>
    <submittedName>
        <fullName evidence="9">DM domain-containing protein</fullName>
    </submittedName>
</protein>
<name>A0A7E4UYH5_PANRE</name>
<keyword evidence="8" id="KW-1185">Reference proteome</keyword>
<evidence type="ECO:0000256" key="3">
    <source>
        <dbReference type="ARBA" id="ARBA00023125"/>
    </source>
</evidence>
<sequence length="742" mass="80495">MIETADNVSKSGQSFLPSLQYGYESGLSPQLDDDYSDDEGVGDVDGENKGRVSSNKGRQLYCRKCLGHNVTVMLKGHTAVCPYISCDCKSCSRLMRMRKSAFMRRYRSALGTTDPEKVNVVPFTLFPNANTRFVLQVQPGDQESDENFKGGNNNTFSFTNESNSPPDLTSIENKQSNSFQKGFNHSDPAATNTGTDTYSSTSPPQFAQVNRDGLTLPFDVSGVRDVMTPTTNNNVPEAVIAGQNSPSKNQPLVGAPVRPLIAGVPNMISEIPAQRELLGVYPMTNQGADLQAQQLLYLQQQQHALQNNRFAAAGGNASPPRGPPPLQMNPASQQQMAGLRGKRPSQVDQAFPPPEPVHKRSLGNFPGTGLPLNLNQLNGLNPQQQLALMHMHQQGLASSTGLPMQAMQPPRPPGGQQPPRMNYNAPGFAPPFNPQTNGVPNEEVIQNYLQLIRTASTPVPRPPLSESQQMANIVAMINNNQQRANMEEHMRRQKELMQMQQAQQPEHPVLHVAPPVRHEDPSRVIRAPVHLHQQPQHHLLAVQNEQRRRSLSGAIPTATQQQQYNLQLAVAQVAAVQAQQTLASAANAAASAAAAVPSTAPPPQPRASPVVSLPKTPSSAYLLSPSNAQRSTPSSIASNNHSTNIGPDDTRYQQFLRAVELFNKGIVEDEATMVQHFDIPSPVAHAAGAAFRANIPMPPPSSSFEVAKKNSMTHHEPSASTNDHHKPGQSSSDPIVIVDNQV</sequence>
<feature type="compositionally biased region" description="Acidic residues" evidence="6">
    <location>
        <begin position="32"/>
        <end position="45"/>
    </location>
</feature>
<evidence type="ECO:0000256" key="1">
    <source>
        <dbReference type="ARBA" id="ARBA00022723"/>
    </source>
</evidence>
<feature type="region of interest" description="Disordered" evidence="6">
    <location>
        <begin position="141"/>
        <end position="204"/>
    </location>
</feature>
<dbReference type="WBParaSite" id="Pan_g14368.t1">
    <property type="protein sequence ID" value="Pan_g14368.t1"/>
    <property type="gene ID" value="Pan_g14368"/>
</dbReference>
<dbReference type="GO" id="GO:0005634">
    <property type="term" value="C:nucleus"/>
    <property type="evidence" value="ECO:0007669"/>
    <property type="project" value="UniProtKB-SubCell"/>
</dbReference>
<feature type="region of interest" description="Disordered" evidence="6">
    <location>
        <begin position="596"/>
        <end position="648"/>
    </location>
</feature>
<evidence type="ECO:0000313" key="9">
    <source>
        <dbReference type="WBParaSite" id="Pan_g14368.t1"/>
    </source>
</evidence>
<dbReference type="Proteomes" id="UP000492821">
    <property type="component" value="Unassembled WGS sequence"/>
</dbReference>
<reference evidence="9" key="2">
    <citation type="submission" date="2020-10" db="UniProtKB">
        <authorList>
            <consortium name="WormBaseParasite"/>
        </authorList>
    </citation>
    <scope>IDENTIFICATION</scope>
</reference>
<dbReference type="AlphaFoldDB" id="A0A7E4UYH5"/>
<dbReference type="PROSITE" id="PS50809">
    <property type="entry name" value="DM_2"/>
    <property type="match status" value="1"/>
</dbReference>
<keyword evidence="2 5" id="KW-0862">Zinc</keyword>
<keyword evidence="4 5" id="KW-0539">Nucleus</keyword>
<feature type="compositionally biased region" description="Basic and acidic residues" evidence="6">
    <location>
        <begin position="713"/>
        <end position="726"/>
    </location>
</feature>
<dbReference type="GO" id="GO:0046872">
    <property type="term" value="F:metal ion binding"/>
    <property type="evidence" value="ECO:0007669"/>
    <property type="project" value="UniProtKB-KW"/>
</dbReference>
<dbReference type="SMART" id="SM00301">
    <property type="entry name" value="DM"/>
    <property type="match status" value="1"/>
</dbReference>
<organism evidence="8 9">
    <name type="scientific">Panagrellus redivivus</name>
    <name type="common">Microworm</name>
    <dbReference type="NCBI Taxonomy" id="6233"/>
    <lineage>
        <taxon>Eukaryota</taxon>
        <taxon>Metazoa</taxon>
        <taxon>Ecdysozoa</taxon>
        <taxon>Nematoda</taxon>
        <taxon>Chromadorea</taxon>
        <taxon>Rhabditida</taxon>
        <taxon>Tylenchina</taxon>
        <taxon>Panagrolaimomorpha</taxon>
        <taxon>Panagrolaimoidea</taxon>
        <taxon>Panagrolaimidae</taxon>
        <taxon>Panagrellus</taxon>
    </lineage>
</organism>
<dbReference type="InterPro" id="IPR036407">
    <property type="entry name" value="DM_DNA-bd_sf"/>
</dbReference>
<evidence type="ECO:0000256" key="2">
    <source>
        <dbReference type="ARBA" id="ARBA00022833"/>
    </source>
</evidence>